<accession>A0ACA9R8F9</accession>
<dbReference type="Proteomes" id="UP000789920">
    <property type="component" value="Unassembled WGS sequence"/>
</dbReference>
<proteinExistence type="predicted"/>
<evidence type="ECO:0000313" key="2">
    <source>
        <dbReference type="Proteomes" id="UP000789920"/>
    </source>
</evidence>
<sequence>MQSKKQSFISNSGDISKSKSLAKYFKSKNQMEAKINDIFLISQKSSTDEISNVKNETLSIITNKQNL</sequence>
<name>A0ACA9R8F9_9GLOM</name>
<gene>
    <name evidence="1" type="ORF">RPERSI_LOCUS17723</name>
</gene>
<reference evidence="1" key="1">
    <citation type="submission" date="2021-06" db="EMBL/GenBank/DDBJ databases">
        <authorList>
            <person name="Kallberg Y."/>
            <person name="Tangrot J."/>
            <person name="Rosling A."/>
        </authorList>
    </citation>
    <scope>NUCLEOTIDE SEQUENCE</scope>
    <source>
        <strain evidence="1">MA461A</strain>
    </source>
</reference>
<comment type="caution">
    <text evidence="1">The sequence shown here is derived from an EMBL/GenBank/DDBJ whole genome shotgun (WGS) entry which is preliminary data.</text>
</comment>
<evidence type="ECO:0000313" key="1">
    <source>
        <dbReference type="EMBL" id="CAG8781956.1"/>
    </source>
</evidence>
<dbReference type="EMBL" id="CAJVQC010045801">
    <property type="protein sequence ID" value="CAG8781956.1"/>
    <property type="molecule type" value="Genomic_DNA"/>
</dbReference>
<organism evidence="1 2">
    <name type="scientific">Racocetra persica</name>
    <dbReference type="NCBI Taxonomy" id="160502"/>
    <lineage>
        <taxon>Eukaryota</taxon>
        <taxon>Fungi</taxon>
        <taxon>Fungi incertae sedis</taxon>
        <taxon>Mucoromycota</taxon>
        <taxon>Glomeromycotina</taxon>
        <taxon>Glomeromycetes</taxon>
        <taxon>Diversisporales</taxon>
        <taxon>Gigasporaceae</taxon>
        <taxon>Racocetra</taxon>
    </lineage>
</organism>
<protein>
    <submittedName>
        <fullName evidence="1">25276_t:CDS:1</fullName>
    </submittedName>
</protein>
<feature type="non-terminal residue" evidence="1">
    <location>
        <position position="67"/>
    </location>
</feature>
<keyword evidence="2" id="KW-1185">Reference proteome</keyword>